<protein>
    <recommendedName>
        <fullName evidence="3">Hemolytic protein HlpA-like protein</fullName>
    </recommendedName>
</protein>
<name>A0A5A5R7F4_MICAE</name>
<dbReference type="Gene3D" id="3.90.550.10">
    <property type="entry name" value="Spore Coat Polysaccharide Biosynthesis Protein SpsA, Chain A"/>
    <property type="match status" value="1"/>
</dbReference>
<proteinExistence type="predicted"/>
<organism evidence="1 2">
    <name type="scientific">Microcystis aeruginosa NIES-2519</name>
    <dbReference type="NCBI Taxonomy" id="2303981"/>
    <lineage>
        <taxon>Bacteria</taxon>
        <taxon>Bacillati</taxon>
        <taxon>Cyanobacteriota</taxon>
        <taxon>Cyanophyceae</taxon>
        <taxon>Oscillatoriophycideae</taxon>
        <taxon>Chroococcales</taxon>
        <taxon>Microcystaceae</taxon>
        <taxon>Microcystis</taxon>
    </lineage>
</organism>
<comment type="caution">
    <text evidence="1">The sequence shown here is derived from an EMBL/GenBank/DDBJ whole genome shotgun (WGS) entry which is preliminary data.</text>
</comment>
<accession>A0A5A5R7F4</accession>
<sequence>MTDFQLTTPVALLIFNRPDTTARVFEAIRQAKPPKLLVVADGPRPDRPDDIEKCKAARAIIEGVDWDCEVLKNYSDLNLGCRKRVSSGLDWVFEMVEEAIILEDDCVPDPTFFRFCEELLEYYRHDQRITVISGNNFQLGKKLTDYSYYLSRYNHCWGWATWRRAWQYYDGEMKHWPQVRDGDWLTAILEETQAVKYWTKIFQTTYDNKNDSWAYRWTFSCWIQNGLTILPNVNLVSNIGFGEDATHTIGSKSRLANLTVKEMNFPLKHPPFLIRDEAADSYTQKNIFQRNRIVTFTEKLRNKLQLWN</sequence>
<dbReference type="InterPro" id="IPR029044">
    <property type="entry name" value="Nucleotide-diphossugar_trans"/>
</dbReference>
<evidence type="ECO:0000313" key="2">
    <source>
        <dbReference type="Proteomes" id="UP000323569"/>
    </source>
</evidence>
<evidence type="ECO:0000313" key="1">
    <source>
        <dbReference type="EMBL" id="GCA72403.1"/>
    </source>
</evidence>
<dbReference type="EMBL" id="BHVO01000100">
    <property type="protein sequence ID" value="GCA72403.1"/>
    <property type="molecule type" value="Genomic_DNA"/>
</dbReference>
<gene>
    <name evidence="1" type="ORF">MiYa_03954</name>
</gene>
<dbReference type="Proteomes" id="UP000323569">
    <property type="component" value="Unassembled WGS sequence"/>
</dbReference>
<reference evidence="1 2" key="1">
    <citation type="submission" date="2018-09" db="EMBL/GenBank/DDBJ databases">
        <title>Evolutionary history of phycoerythrin pigmentation in the water bloom-forming cyanobacterium Microcystis aeruginosa.</title>
        <authorList>
            <person name="Tanabe Y."/>
            <person name="Tanabe Y."/>
            <person name="Yamaguchi H."/>
        </authorList>
    </citation>
    <scope>NUCLEOTIDE SEQUENCE [LARGE SCALE GENOMIC DNA]</scope>
    <source>
        <strain evidence="1 2">NIES-2519</strain>
    </source>
</reference>
<dbReference type="AlphaFoldDB" id="A0A5A5R7F4"/>
<dbReference type="RefSeq" id="WP_149979635.1">
    <property type="nucleotide sequence ID" value="NZ_BHVO01000100.1"/>
</dbReference>
<evidence type="ECO:0008006" key="3">
    <source>
        <dbReference type="Google" id="ProtNLM"/>
    </source>
</evidence>
<dbReference type="SUPFAM" id="SSF53448">
    <property type="entry name" value="Nucleotide-diphospho-sugar transferases"/>
    <property type="match status" value="1"/>
</dbReference>